<accession>A0A0F5YC81</accession>
<evidence type="ECO:0000313" key="3">
    <source>
        <dbReference type="Proteomes" id="UP000033607"/>
    </source>
</evidence>
<dbReference type="EC" id="3.4.-.-" evidence="1"/>
<keyword evidence="1" id="KW-0378">Hydrolase</keyword>
<protein>
    <recommendedName>
        <fullName evidence="1">Dipeptidase</fullName>
        <ecNumber evidence="1">3.4.-.-</ecNumber>
    </recommendedName>
</protein>
<dbReference type="InterPro" id="IPR005322">
    <property type="entry name" value="Peptidase_C69"/>
</dbReference>
<sequence>MCDTFVALADTTLNGDVIFGKNSDRPQGEIQDVVTIPATTHPPGELVECTYLSIPQVNQTLALILSKPRWMWGAEMGANECGVVIGNEAVWTTEPYYSAGLLGMDLLRLALERSPTASLALNCIVELLEQYGQGGNSAEHFALIYHNSFIIADPTEAWVLETAGQYWIAEQVTSGTRSISNDLSIRNQGDLRHPQLIPYAIEMGWCKGEKDFDFAQIFSEGGLQVPSHDSREGRVQLLCQLNEGEFTLDTAQAILRDHKGNICMHGKFETTGSQISSLSSAGCEHWFIEQPHPCEQEYKQKTFSNTLVQHSIRNRI</sequence>
<dbReference type="Gene3D" id="3.60.60.10">
    <property type="entry name" value="Penicillin V Acylase, Chain A"/>
    <property type="match status" value="1"/>
</dbReference>
<dbReference type="RefSeq" id="WP_046280952.1">
    <property type="nucleotide sequence ID" value="NZ_LATL02000263.1"/>
</dbReference>
<dbReference type="GO" id="GO:0070004">
    <property type="term" value="F:cysteine-type exopeptidase activity"/>
    <property type="evidence" value="ECO:0007669"/>
    <property type="project" value="InterPro"/>
</dbReference>
<proteinExistence type="inferred from homology"/>
<dbReference type="EMBL" id="LATL02000263">
    <property type="protein sequence ID" value="KKD35835.1"/>
    <property type="molecule type" value="Genomic_DNA"/>
</dbReference>
<comment type="caution">
    <text evidence="2">The sequence shown here is derived from an EMBL/GenBank/DDBJ whole genome shotgun (WGS) entry which is preliminary data.</text>
</comment>
<dbReference type="AlphaFoldDB" id="A0A0F5YC81"/>
<dbReference type="GO" id="GO:0006508">
    <property type="term" value="P:proteolysis"/>
    <property type="evidence" value="ECO:0007669"/>
    <property type="project" value="UniProtKB-KW"/>
</dbReference>
<dbReference type="PANTHER" id="PTHR12994:SF17">
    <property type="entry name" value="LD30995P"/>
    <property type="match status" value="1"/>
</dbReference>
<reference evidence="2 3" key="1">
    <citation type="submission" date="2015-06" db="EMBL/GenBank/DDBJ databases">
        <title>Draft genome assembly of filamentous brackish cyanobacterium Limnoraphis robusta strain CS-951.</title>
        <authorList>
            <person name="Willis A."/>
            <person name="Parks M."/>
            <person name="Burford M.A."/>
        </authorList>
    </citation>
    <scope>NUCLEOTIDE SEQUENCE [LARGE SCALE GENOMIC DNA]</scope>
    <source>
        <strain evidence="2 3">CS-951</strain>
    </source>
</reference>
<comment type="catalytic activity">
    <reaction evidence="1">
        <text>an L-aminoacyl-L-amino acid + H2O = 2 an L-alpha-amino acid</text>
        <dbReference type="Rhea" id="RHEA:48940"/>
        <dbReference type="ChEBI" id="CHEBI:15377"/>
        <dbReference type="ChEBI" id="CHEBI:59869"/>
        <dbReference type="ChEBI" id="CHEBI:77460"/>
    </reaction>
</comment>
<name>A0A0F5YC81_9CYAN</name>
<organism evidence="2 3">
    <name type="scientific">Limnoraphis robusta CS-951</name>
    <dbReference type="NCBI Taxonomy" id="1637645"/>
    <lineage>
        <taxon>Bacteria</taxon>
        <taxon>Bacillati</taxon>
        <taxon>Cyanobacteriota</taxon>
        <taxon>Cyanophyceae</taxon>
        <taxon>Oscillatoriophycideae</taxon>
        <taxon>Oscillatoriales</taxon>
        <taxon>Sirenicapillariaceae</taxon>
        <taxon>Limnoraphis</taxon>
    </lineage>
</organism>
<keyword evidence="1" id="KW-0645">Protease</keyword>
<dbReference type="GO" id="GO:0016805">
    <property type="term" value="F:dipeptidase activity"/>
    <property type="evidence" value="ECO:0007669"/>
    <property type="project" value="UniProtKB-KW"/>
</dbReference>
<dbReference type="PANTHER" id="PTHR12994">
    <property type="entry name" value="SECERNIN"/>
    <property type="match status" value="1"/>
</dbReference>
<dbReference type="Pfam" id="PF03577">
    <property type="entry name" value="Peptidase_C69"/>
    <property type="match status" value="1"/>
</dbReference>
<dbReference type="Proteomes" id="UP000033607">
    <property type="component" value="Unassembled WGS sequence"/>
</dbReference>
<comment type="similarity">
    <text evidence="1">Belongs to the peptidase C69 family.</text>
</comment>
<evidence type="ECO:0000313" key="2">
    <source>
        <dbReference type="EMBL" id="KKD35835.1"/>
    </source>
</evidence>
<gene>
    <name evidence="2" type="ORF">WN50_23100</name>
</gene>
<evidence type="ECO:0000256" key="1">
    <source>
        <dbReference type="RuleBase" id="RU364089"/>
    </source>
</evidence>
<dbReference type="OrthoDB" id="9764088at2"/>
<keyword evidence="1" id="KW-0224">Dipeptidase</keyword>